<dbReference type="AlphaFoldDB" id="A0A067L411"/>
<dbReference type="InterPro" id="IPR011713">
    <property type="entry name" value="Leu-rich_rpt_3"/>
</dbReference>
<dbReference type="PANTHER" id="PTHR48051">
    <property type="match status" value="1"/>
</dbReference>
<evidence type="ECO:0000256" key="1">
    <source>
        <dbReference type="ARBA" id="ARBA00022614"/>
    </source>
</evidence>
<dbReference type="InterPro" id="IPR055414">
    <property type="entry name" value="LRR_R13L4/SHOC2-like"/>
</dbReference>
<sequence length="385" mass="43375">MKMPNLRFLRITDSNWILPDGLDFLPEQLRYLSWLFYPLKSLPSKFCPNNLVELRLPCSQLKQLWKGDSKPFKSLKVMDLRSSPSLLRISDSFQAPKLAQLQLDNCKSIRNLPSFLQLENLEILNVQGCSKLEECPEIPCNLRDLNLSRTAIKQLPSSIGHCSQRVALSLSGCTELENLPNSIGQLQSLECIDLRYLKFSTLPNNFRYLKSLKALKATGSERTLPSSFNQLSQLERLNFMGCKGLTVWPSLSGLNSLQMLHLRDSGISEIPESIGSLVSLKKLYLYGNDFKSITASIKQLSYLETLVLDACQRLRYLPALPGTRLFSASNCSSLEFVSFSSSSRYTDLNFGNCIKLGDKLRLQILEAPFSAHPDQHVCSLSLILN</sequence>
<dbReference type="Pfam" id="PF07725">
    <property type="entry name" value="LRR_3"/>
    <property type="match status" value="1"/>
</dbReference>
<evidence type="ECO:0000313" key="4">
    <source>
        <dbReference type="EMBL" id="KDP38824.1"/>
    </source>
</evidence>
<dbReference type="STRING" id="180498.A0A067L411"/>
<name>A0A067L411_JATCU</name>
<dbReference type="Gene3D" id="3.80.10.10">
    <property type="entry name" value="Ribonuclease Inhibitor"/>
    <property type="match status" value="3"/>
</dbReference>
<proteinExistence type="predicted"/>
<dbReference type="OrthoDB" id="850660at2759"/>
<dbReference type="SUPFAM" id="SSF52058">
    <property type="entry name" value="L domain-like"/>
    <property type="match status" value="1"/>
</dbReference>
<dbReference type="InterPro" id="IPR050216">
    <property type="entry name" value="LRR_domain-containing"/>
</dbReference>
<gene>
    <name evidence="4" type="ORF">JCGZ_04981</name>
</gene>
<feature type="domain" description="Disease resistance R13L4/SHOC-2-like LRR" evidence="3">
    <location>
        <begin position="108"/>
        <end position="239"/>
    </location>
</feature>
<keyword evidence="2" id="KW-0677">Repeat</keyword>
<reference evidence="4 5" key="1">
    <citation type="journal article" date="2014" name="PLoS ONE">
        <title>Global Analysis of Gene Expression Profiles in Physic Nut (Jatropha curcas L.) Seedlings Exposed to Salt Stress.</title>
        <authorList>
            <person name="Zhang L."/>
            <person name="Zhang C."/>
            <person name="Wu P."/>
            <person name="Chen Y."/>
            <person name="Li M."/>
            <person name="Jiang H."/>
            <person name="Wu G."/>
        </authorList>
    </citation>
    <scope>NUCLEOTIDE SEQUENCE [LARGE SCALE GENOMIC DNA]</scope>
    <source>
        <strain evidence="5">cv. GZQX0401</strain>
        <tissue evidence="4">Young leaves</tissue>
    </source>
</reference>
<accession>A0A067L411</accession>
<dbReference type="InterPro" id="IPR032675">
    <property type="entry name" value="LRR_dom_sf"/>
</dbReference>
<keyword evidence="5" id="KW-1185">Reference proteome</keyword>
<dbReference type="GO" id="GO:0005737">
    <property type="term" value="C:cytoplasm"/>
    <property type="evidence" value="ECO:0007669"/>
    <property type="project" value="TreeGrafter"/>
</dbReference>
<evidence type="ECO:0000256" key="2">
    <source>
        <dbReference type="ARBA" id="ARBA00022737"/>
    </source>
</evidence>
<evidence type="ECO:0000313" key="5">
    <source>
        <dbReference type="Proteomes" id="UP000027138"/>
    </source>
</evidence>
<dbReference type="EMBL" id="KK914355">
    <property type="protein sequence ID" value="KDP38824.1"/>
    <property type="molecule type" value="Genomic_DNA"/>
</dbReference>
<protein>
    <recommendedName>
        <fullName evidence="3">Disease resistance R13L4/SHOC-2-like LRR domain-containing protein</fullName>
    </recommendedName>
</protein>
<dbReference type="PANTHER" id="PTHR48051:SF46">
    <property type="entry name" value="LEUCINE RICH REPEAT-CONTAINING DOMAIN PROTEIN"/>
    <property type="match status" value="1"/>
</dbReference>
<dbReference type="Pfam" id="PF23598">
    <property type="entry name" value="LRR_14"/>
    <property type="match status" value="1"/>
</dbReference>
<keyword evidence="1" id="KW-0433">Leucine-rich repeat</keyword>
<evidence type="ECO:0000259" key="3">
    <source>
        <dbReference type="Pfam" id="PF23598"/>
    </source>
</evidence>
<organism evidence="4 5">
    <name type="scientific">Jatropha curcas</name>
    <name type="common">Barbados nut</name>
    <dbReference type="NCBI Taxonomy" id="180498"/>
    <lineage>
        <taxon>Eukaryota</taxon>
        <taxon>Viridiplantae</taxon>
        <taxon>Streptophyta</taxon>
        <taxon>Embryophyta</taxon>
        <taxon>Tracheophyta</taxon>
        <taxon>Spermatophyta</taxon>
        <taxon>Magnoliopsida</taxon>
        <taxon>eudicotyledons</taxon>
        <taxon>Gunneridae</taxon>
        <taxon>Pentapetalae</taxon>
        <taxon>rosids</taxon>
        <taxon>fabids</taxon>
        <taxon>Malpighiales</taxon>
        <taxon>Euphorbiaceae</taxon>
        <taxon>Crotonoideae</taxon>
        <taxon>Jatropheae</taxon>
        <taxon>Jatropha</taxon>
    </lineage>
</organism>
<dbReference type="Proteomes" id="UP000027138">
    <property type="component" value="Unassembled WGS sequence"/>
</dbReference>